<dbReference type="SUPFAM" id="SSF110296">
    <property type="entry name" value="Oligoxyloglucan reducing end-specific cellobiohydrolase"/>
    <property type="match status" value="1"/>
</dbReference>
<dbReference type="EMBL" id="JWZT01005340">
    <property type="protein sequence ID" value="KII61326.1"/>
    <property type="molecule type" value="Genomic_DNA"/>
</dbReference>
<name>A0A0C2MI42_THEKT</name>
<proteinExistence type="predicted"/>
<dbReference type="Proteomes" id="UP000031668">
    <property type="component" value="Unassembled WGS sequence"/>
</dbReference>
<dbReference type="AlphaFoldDB" id="A0A0C2MI42"/>
<organism evidence="1 2">
    <name type="scientific">Thelohanellus kitauei</name>
    <name type="common">Myxosporean</name>
    <dbReference type="NCBI Taxonomy" id="669202"/>
    <lineage>
        <taxon>Eukaryota</taxon>
        <taxon>Metazoa</taxon>
        <taxon>Cnidaria</taxon>
        <taxon>Myxozoa</taxon>
        <taxon>Myxosporea</taxon>
        <taxon>Bivalvulida</taxon>
        <taxon>Platysporina</taxon>
        <taxon>Myxobolidae</taxon>
        <taxon>Thelohanellus</taxon>
    </lineage>
</organism>
<evidence type="ECO:0000313" key="1">
    <source>
        <dbReference type="EMBL" id="KII61326.1"/>
    </source>
</evidence>
<protein>
    <submittedName>
        <fullName evidence="1">Uncharacterized protein</fullName>
    </submittedName>
</protein>
<accession>A0A0C2MI42</accession>
<keyword evidence="2" id="KW-1185">Reference proteome</keyword>
<sequence>MHYIILVDQDGQTCLWADTFPPLHFVRKTCFDSNATDSMKPNFFINKNLEGVLLMSRPLGKNEMTILRSTNDGRFWFDVEFVYPAGSNSKQSANFDFRLHDPDSVPKDLNWIDIQYGHTDDGLQPFITLNGGHLWRPIPRTNSKVVILNFEYVILSVDIDVNGINYSFDYSATWFRLDLFKNKPNVLFIGRVPETDLKAVIVTSEHGVDSLKFITLDFSPIFSL</sequence>
<comment type="caution">
    <text evidence="1">The sequence shown here is derived from an EMBL/GenBank/DDBJ whole genome shotgun (WGS) entry which is preliminary data.</text>
</comment>
<dbReference type="OrthoDB" id="443634at2759"/>
<evidence type="ECO:0000313" key="2">
    <source>
        <dbReference type="Proteomes" id="UP000031668"/>
    </source>
</evidence>
<reference evidence="1 2" key="1">
    <citation type="journal article" date="2014" name="Genome Biol. Evol.">
        <title>The genome of the myxosporean Thelohanellus kitauei shows adaptations to nutrient acquisition within its fish host.</title>
        <authorList>
            <person name="Yang Y."/>
            <person name="Xiong J."/>
            <person name="Zhou Z."/>
            <person name="Huo F."/>
            <person name="Miao W."/>
            <person name="Ran C."/>
            <person name="Liu Y."/>
            <person name="Zhang J."/>
            <person name="Feng J."/>
            <person name="Wang M."/>
            <person name="Wang M."/>
            <person name="Wang L."/>
            <person name="Yao B."/>
        </authorList>
    </citation>
    <scope>NUCLEOTIDE SEQUENCE [LARGE SCALE GENOMIC DNA]</scope>
    <source>
        <strain evidence="1">Wuqing</strain>
    </source>
</reference>
<gene>
    <name evidence="1" type="ORF">RF11_15583</name>
</gene>